<gene>
    <name evidence="1" type="ORF">AVDCRST_MAG41-2806</name>
</gene>
<proteinExistence type="predicted"/>
<protein>
    <submittedName>
        <fullName evidence="1">Uncharacterized protein</fullName>
    </submittedName>
</protein>
<dbReference type="EMBL" id="CADCTP010000259">
    <property type="protein sequence ID" value="CAA9269766.1"/>
    <property type="molecule type" value="Genomic_DNA"/>
</dbReference>
<feature type="non-terminal residue" evidence="1">
    <location>
        <position position="292"/>
    </location>
</feature>
<dbReference type="AlphaFoldDB" id="A0A6J4J8Q5"/>
<accession>A0A6J4J8Q5</accession>
<sequence>MTAMLAVLALDVPEALDPDPEPAAEPAVRVLRRALPGSPEEVVAFLEQVTELGEGDRTVLLLHPRHRTAAVLALARLARVALRTHRLVAVPTDLPPLASGLLVDLLVGLADRLDLDGGRAVALVPELERQLLVLGWVRTVTRLRHPEPSMAQHALSWFARRGFELAVRPDPHVRRLRPDSTAEGVRGGAAGRAAVLSGTDRDRAWLTEVLATARVSRATLAAPHPYARAWFGTARAAELVIFPADLDALAAAVADRLRIAGCTWCGLPGPGGPCSFCGADRPPTAELEPAPL</sequence>
<name>A0A6J4J8Q5_9ACTN</name>
<organism evidence="1">
    <name type="scientific">uncultured Mycobacteriales bacterium</name>
    <dbReference type="NCBI Taxonomy" id="581187"/>
    <lineage>
        <taxon>Bacteria</taxon>
        <taxon>Bacillati</taxon>
        <taxon>Actinomycetota</taxon>
        <taxon>Actinomycetes</taxon>
        <taxon>Mycobacteriales</taxon>
        <taxon>environmental samples</taxon>
    </lineage>
</organism>
<reference evidence="1" key="1">
    <citation type="submission" date="2020-02" db="EMBL/GenBank/DDBJ databases">
        <authorList>
            <person name="Meier V. D."/>
        </authorList>
    </citation>
    <scope>NUCLEOTIDE SEQUENCE</scope>
    <source>
        <strain evidence="1">AVDCRST_MAG41</strain>
    </source>
</reference>
<evidence type="ECO:0000313" key="1">
    <source>
        <dbReference type="EMBL" id="CAA9269766.1"/>
    </source>
</evidence>